<evidence type="ECO:0000256" key="3">
    <source>
        <dbReference type="SAM" id="Phobius"/>
    </source>
</evidence>
<feature type="transmembrane region" description="Helical" evidence="3">
    <location>
        <begin position="24"/>
        <end position="45"/>
    </location>
</feature>
<evidence type="ECO:0000313" key="4">
    <source>
        <dbReference type="EMBL" id="UQS87383.1"/>
    </source>
</evidence>
<organism evidence="4 5">
    <name type="scientific">Nicoliella spurrieriana</name>
    <dbReference type="NCBI Taxonomy" id="2925830"/>
    <lineage>
        <taxon>Bacteria</taxon>
        <taxon>Bacillati</taxon>
        <taxon>Bacillota</taxon>
        <taxon>Bacilli</taxon>
        <taxon>Lactobacillales</taxon>
        <taxon>Lactobacillaceae</taxon>
        <taxon>Nicoliella</taxon>
    </lineage>
</organism>
<keyword evidence="3" id="KW-1133">Transmembrane helix</keyword>
<keyword evidence="5" id="KW-1185">Reference proteome</keyword>
<keyword evidence="3" id="KW-0472">Membrane</keyword>
<dbReference type="EMBL" id="CP093361">
    <property type="protein sequence ID" value="UQS87383.1"/>
    <property type="molecule type" value="Genomic_DNA"/>
</dbReference>
<reference evidence="4" key="1">
    <citation type="journal article" date="2022" name="Int. J. Syst. Evol. Microbiol.">
        <title>Apilactobacillus apisilvae sp. nov., Nicolia spurrieriana gen. nov. sp. nov., Bombilactobacillus folatiphilus sp. nov. and Bombilactobacillus thymidiniphilus sp. nov., four new lactic acid bacterial isolates from stingless bees Tetragonula carbonaria and Austroplebeia australis.</title>
        <authorList>
            <person name="Oliphant S.A."/>
            <person name="Watson-Haigh N.S."/>
            <person name="Sumby K.M."/>
            <person name="Gardner J."/>
            <person name="Groom S."/>
            <person name="Jiranek V."/>
        </authorList>
    </citation>
    <scope>NUCLEOTIDE SEQUENCE</scope>
    <source>
        <strain evidence="4">SGEP1_A5</strain>
    </source>
</reference>
<sequence length="92" mass="9665">MLYNKFEYSKVNDKKVLRKVKKQWVVMSLSMFTILGGGAAIGQHITTVSANANTSTYTSDSNSDADSASSSTDKASASSSADASANNTTSSQ</sequence>
<dbReference type="KEGG" id="lbe:MOO44_04315"/>
<accession>A0A976RT81</accession>
<gene>
    <name evidence="4" type="ORF">MOO44_04315</name>
</gene>
<evidence type="ECO:0000313" key="5">
    <source>
        <dbReference type="Proteomes" id="UP000831181"/>
    </source>
</evidence>
<dbReference type="InterPro" id="IPR022263">
    <property type="entry name" value="KxYKxGKxW"/>
</dbReference>
<proteinExistence type="predicted"/>
<name>A0A976RT81_9LACO</name>
<dbReference type="AlphaFoldDB" id="A0A976RT81"/>
<dbReference type="NCBIfam" id="TIGR03715">
    <property type="entry name" value="KxYKxGKxW"/>
    <property type="match status" value="1"/>
</dbReference>
<keyword evidence="3" id="KW-0812">Transmembrane</keyword>
<protein>
    <submittedName>
        <fullName evidence="4">KxYKxGKxW signal peptide domain-containing protein</fullName>
    </submittedName>
</protein>
<evidence type="ECO:0000256" key="2">
    <source>
        <dbReference type="SAM" id="MobiDB-lite"/>
    </source>
</evidence>
<feature type="region of interest" description="Disordered" evidence="2">
    <location>
        <begin position="53"/>
        <end position="92"/>
    </location>
</feature>
<dbReference type="RefSeq" id="WP_260117190.1">
    <property type="nucleotide sequence ID" value="NZ_CP093361.1"/>
</dbReference>
<dbReference type="Proteomes" id="UP000831181">
    <property type="component" value="Chromosome"/>
</dbReference>
<evidence type="ECO:0000256" key="1">
    <source>
        <dbReference type="ARBA" id="ARBA00022729"/>
    </source>
</evidence>
<keyword evidence="1" id="KW-0732">Signal</keyword>